<evidence type="ECO:0000256" key="1">
    <source>
        <dbReference type="ARBA" id="ARBA00009613"/>
    </source>
</evidence>
<dbReference type="GO" id="GO:0006108">
    <property type="term" value="P:malate metabolic process"/>
    <property type="evidence" value="ECO:0007669"/>
    <property type="project" value="InterPro"/>
</dbReference>
<evidence type="ECO:0000256" key="2">
    <source>
        <dbReference type="ARBA" id="ARBA00023002"/>
    </source>
</evidence>
<accession>A0A0R3TVR3</accession>
<dbReference type="EMBL" id="UZAE01013886">
    <property type="protein sequence ID" value="VDO11695.1"/>
    <property type="molecule type" value="Genomic_DNA"/>
</dbReference>
<dbReference type="SUPFAM" id="SSF56327">
    <property type="entry name" value="LDH C-terminal domain-like"/>
    <property type="match status" value="1"/>
</dbReference>
<sequence length="351" mass="40174">MRALNVLITSCTRPEAYDLLSLIGRGKVFGERQPVSITLYDEHSQNSKLKILASEIKDCASIVLQDIYVQDGPERLFREIDFAIMLDTIETVNSLLGRLKLCKQVYARYGKYLEEGAKQSINIIIAGDPIYINAYFMSRYAPSFSKSSFTGCLRMEHDRATSMVAKKLDVSVDSVKNTVIWGNSMSNFLVDISHAEFQAESRLYKSPIEQINNDHWRKYILQPYVKNKCSEVSPASEIGICKARAIASHIKDLWFGTSTNWTSMIVHSSGEYGVPKNIFFGFPVSIRKPQNQPEIFQNLKFHEWEEAQFVQNIHKIDEHSKILQKICEGKELEEEPCLVSTEHKKWLNFGK</sequence>
<dbReference type="InterPro" id="IPR010945">
    <property type="entry name" value="Malate_DH_type2"/>
</dbReference>
<dbReference type="FunFam" id="3.40.50.720:FF:000144">
    <property type="entry name" value="Malate dehydrogenase [NADP]"/>
    <property type="match status" value="1"/>
</dbReference>
<dbReference type="WBParaSite" id="HNAJ_0001192401-mRNA-1">
    <property type="protein sequence ID" value="HNAJ_0001192401-mRNA-1"/>
    <property type="gene ID" value="HNAJ_0001192401"/>
</dbReference>
<dbReference type="STRING" id="102285.A0A0R3TVR3"/>
<protein>
    <submittedName>
        <fullName evidence="6">Ldh_1_C domain-containing protein</fullName>
    </submittedName>
</protein>
<dbReference type="OrthoDB" id="4069699at2759"/>
<dbReference type="Proteomes" id="UP000278807">
    <property type="component" value="Unassembled WGS sequence"/>
</dbReference>
<evidence type="ECO:0000313" key="6">
    <source>
        <dbReference type="WBParaSite" id="HNAJ_0001192401-mRNA-1"/>
    </source>
</evidence>
<dbReference type="SUPFAM" id="SSF51735">
    <property type="entry name" value="NAD(P)-binding Rossmann-fold domains"/>
    <property type="match status" value="1"/>
</dbReference>
<gene>
    <name evidence="4" type="ORF">HNAJ_LOCUS11913</name>
</gene>
<keyword evidence="5" id="KW-1185">Reference proteome</keyword>
<dbReference type="Gene3D" id="3.40.50.720">
    <property type="entry name" value="NAD(P)-binding Rossmann-like Domain"/>
    <property type="match status" value="1"/>
</dbReference>
<evidence type="ECO:0000313" key="4">
    <source>
        <dbReference type="EMBL" id="VDO11695.1"/>
    </source>
</evidence>
<dbReference type="Pfam" id="PF02866">
    <property type="entry name" value="Ldh_1_C"/>
    <property type="match status" value="1"/>
</dbReference>
<reference evidence="4 5" key="2">
    <citation type="submission" date="2018-11" db="EMBL/GenBank/DDBJ databases">
        <authorList>
            <consortium name="Pathogen Informatics"/>
        </authorList>
    </citation>
    <scope>NUCLEOTIDE SEQUENCE [LARGE SCALE GENOMIC DNA]</scope>
</reference>
<dbReference type="InterPro" id="IPR036291">
    <property type="entry name" value="NAD(P)-bd_dom_sf"/>
</dbReference>
<dbReference type="AlphaFoldDB" id="A0A0R3TVR3"/>
<keyword evidence="2" id="KW-0560">Oxidoreductase</keyword>
<dbReference type="InterPro" id="IPR022383">
    <property type="entry name" value="Lactate/malate_DH_C"/>
</dbReference>
<comment type="similarity">
    <text evidence="1">Belongs to the LDH/MDH superfamily. MDH type 2 family.</text>
</comment>
<evidence type="ECO:0000313" key="5">
    <source>
        <dbReference type="Proteomes" id="UP000278807"/>
    </source>
</evidence>
<evidence type="ECO:0000259" key="3">
    <source>
        <dbReference type="Pfam" id="PF02866"/>
    </source>
</evidence>
<organism evidence="6">
    <name type="scientific">Rodentolepis nana</name>
    <name type="common">Dwarf tapeworm</name>
    <name type="synonym">Hymenolepis nana</name>
    <dbReference type="NCBI Taxonomy" id="102285"/>
    <lineage>
        <taxon>Eukaryota</taxon>
        <taxon>Metazoa</taxon>
        <taxon>Spiralia</taxon>
        <taxon>Lophotrochozoa</taxon>
        <taxon>Platyhelminthes</taxon>
        <taxon>Cestoda</taxon>
        <taxon>Eucestoda</taxon>
        <taxon>Cyclophyllidea</taxon>
        <taxon>Hymenolepididae</taxon>
        <taxon>Rodentolepis</taxon>
    </lineage>
</organism>
<dbReference type="PANTHER" id="PTHR23382">
    <property type="entry name" value="MALATE DEHYDROGENASE"/>
    <property type="match status" value="1"/>
</dbReference>
<reference evidence="6" key="1">
    <citation type="submission" date="2017-02" db="UniProtKB">
        <authorList>
            <consortium name="WormBaseParasite"/>
        </authorList>
    </citation>
    <scope>IDENTIFICATION</scope>
</reference>
<feature type="domain" description="Lactate/malate dehydrogenase C-terminal" evidence="3">
    <location>
        <begin position="156"/>
        <end position="309"/>
    </location>
</feature>
<dbReference type="Gene3D" id="3.90.110.10">
    <property type="entry name" value="Lactate dehydrogenase/glycoside hydrolase, family 4, C-terminal"/>
    <property type="match status" value="1"/>
</dbReference>
<dbReference type="GO" id="GO:0016615">
    <property type="term" value="F:malate dehydrogenase activity"/>
    <property type="evidence" value="ECO:0007669"/>
    <property type="project" value="InterPro"/>
</dbReference>
<name>A0A0R3TVR3_RODNA</name>
<dbReference type="InterPro" id="IPR015955">
    <property type="entry name" value="Lactate_DH/Glyco_Ohase_4_C"/>
</dbReference>
<dbReference type="GO" id="GO:0016616">
    <property type="term" value="F:oxidoreductase activity, acting on the CH-OH group of donors, NAD or NADP as acceptor"/>
    <property type="evidence" value="ECO:0007669"/>
    <property type="project" value="InterPro"/>
</dbReference>
<proteinExistence type="inferred from homology"/>